<dbReference type="Proteomes" id="UP001140560">
    <property type="component" value="Unassembled WGS sequence"/>
</dbReference>
<gene>
    <name evidence="1" type="ORF">N0V83_008174</name>
</gene>
<evidence type="ECO:0000313" key="1">
    <source>
        <dbReference type="EMBL" id="KAJ4365555.1"/>
    </source>
</evidence>
<dbReference type="OrthoDB" id="3796874at2759"/>
<dbReference type="EMBL" id="JAPEUY010000015">
    <property type="protein sequence ID" value="KAJ4365555.1"/>
    <property type="molecule type" value="Genomic_DNA"/>
</dbReference>
<comment type="caution">
    <text evidence="1">The sequence shown here is derived from an EMBL/GenBank/DDBJ whole genome shotgun (WGS) entry which is preliminary data.</text>
</comment>
<keyword evidence="2" id="KW-1185">Reference proteome</keyword>
<organism evidence="1 2">
    <name type="scientific">Neocucurbitaria cava</name>
    <dbReference type="NCBI Taxonomy" id="798079"/>
    <lineage>
        <taxon>Eukaryota</taxon>
        <taxon>Fungi</taxon>
        <taxon>Dikarya</taxon>
        <taxon>Ascomycota</taxon>
        <taxon>Pezizomycotina</taxon>
        <taxon>Dothideomycetes</taxon>
        <taxon>Pleosporomycetidae</taxon>
        <taxon>Pleosporales</taxon>
        <taxon>Pleosporineae</taxon>
        <taxon>Cucurbitariaceae</taxon>
        <taxon>Neocucurbitaria</taxon>
    </lineage>
</organism>
<proteinExistence type="predicted"/>
<dbReference type="AlphaFoldDB" id="A0A9W9CIH8"/>
<name>A0A9W9CIH8_9PLEO</name>
<sequence>MDEAWNAAVNIEQELRLPSLSTGLSMEAKVDGLYQVKPFGSLDAPLLVLSSYPTKDPSITAHLEYGIVNDMSNLCIFSMYAKLGFHKANDRSSSMLHLDFFPRRIDRKVIPGGIPAGSGVLRKMPSALRDHWQEFASDCILRSKAHVAIVFGQSAARVYEAHLYDQGIDHKCVWQHDFRRHKDEIPYAWLEFSSDSSSVPHQLTRIAFGVYHPESFMRGKGMWITDVQRNLAFRERLIDLACVYLYGEPHMPVFLSSHRWHRRVSQ</sequence>
<evidence type="ECO:0000313" key="2">
    <source>
        <dbReference type="Proteomes" id="UP001140560"/>
    </source>
</evidence>
<accession>A0A9W9CIH8</accession>
<reference evidence="1" key="1">
    <citation type="submission" date="2022-10" db="EMBL/GenBank/DDBJ databases">
        <title>Tapping the CABI collections for fungal endophytes: first genome assemblies for Collariella, Neodidymelliopsis, Ascochyta clinopodiicola, Didymella pomorum, Didymosphaeria variabile, Neocosmospora piperis and Neocucurbitaria cava.</title>
        <authorList>
            <person name="Hill R."/>
        </authorList>
    </citation>
    <scope>NUCLEOTIDE SEQUENCE</scope>
    <source>
        <strain evidence="1">IMI 356814</strain>
    </source>
</reference>
<protein>
    <submittedName>
        <fullName evidence="1">Uncharacterized protein</fullName>
    </submittedName>
</protein>